<evidence type="ECO:0000313" key="2">
    <source>
        <dbReference type="EMBL" id="KAJ5388415.1"/>
    </source>
</evidence>
<name>A0A9X0B533_9EURO</name>
<feature type="compositionally biased region" description="Basic and acidic residues" evidence="1">
    <location>
        <begin position="180"/>
        <end position="201"/>
    </location>
</feature>
<dbReference type="AlphaFoldDB" id="A0A9X0B533"/>
<sequence length="260" mass="29531">MSSLPQPKRRRLDVPSTLSKPFKPPLRKPIATDPSPKRAPQTPEIVRLASDEARFMSGSSEAKTNPGSFLSSPLTSPANHLRRPIPRYSGLSTPTRSPLGDPEVLALQRQQSVLRGRLALLRSELDAANQALRIESSTQDSELAALIIKWRHVSQKAADEVFEGAQERVKRMGGMAAWREQSKRDTSRWDFENENHEHEHEQEDEDETEDEERPIYSEDTDETPGVDGEEEEFTMKYMLKMLNIDPKTIDFDAVVGKWNR</sequence>
<gene>
    <name evidence="2" type="ORF">N7509_010956</name>
</gene>
<feature type="region of interest" description="Disordered" evidence="1">
    <location>
        <begin position="173"/>
        <end position="230"/>
    </location>
</feature>
<keyword evidence="3" id="KW-1185">Reference proteome</keyword>
<dbReference type="EMBL" id="JAPZBU010000009">
    <property type="protein sequence ID" value="KAJ5388415.1"/>
    <property type="molecule type" value="Genomic_DNA"/>
</dbReference>
<comment type="caution">
    <text evidence="2">The sequence shown here is derived from an EMBL/GenBank/DDBJ whole genome shotgun (WGS) entry which is preliminary data.</text>
</comment>
<dbReference type="GO" id="GO:0006310">
    <property type="term" value="P:DNA recombination"/>
    <property type="evidence" value="ECO:0007669"/>
    <property type="project" value="TreeGrafter"/>
</dbReference>
<evidence type="ECO:0008006" key="4">
    <source>
        <dbReference type="Google" id="ProtNLM"/>
    </source>
</evidence>
<feature type="region of interest" description="Disordered" evidence="1">
    <location>
        <begin position="1"/>
        <end position="99"/>
    </location>
</feature>
<dbReference type="PANTHER" id="PTHR28527:SF1">
    <property type="entry name" value="SWI5-DEPENDENT RECOMBINATION DNA REPAIR PROTEIN 1"/>
    <property type="match status" value="1"/>
</dbReference>
<evidence type="ECO:0000256" key="1">
    <source>
        <dbReference type="SAM" id="MobiDB-lite"/>
    </source>
</evidence>
<dbReference type="PANTHER" id="PTHR28527">
    <property type="entry name" value="MATING-TYPE SWITCHING PROTEIN SWI2-RELATED"/>
    <property type="match status" value="1"/>
</dbReference>
<dbReference type="Proteomes" id="UP001147747">
    <property type="component" value="Unassembled WGS sequence"/>
</dbReference>
<dbReference type="OrthoDB" id="27934at2759"/>
<reference evidence="2" key="1">
    <citation type="submission" date="2022-12" db="EMBL/GenBank/DDBJ databases">
        <authorList>
            <person name="Petersen C."/>
        </authorList>
    </citation>
    <scope>NUCLEOTIDE SEQUENCE</scope>
    <source>
        <strain evidence="2">IBT 29677</strain>
    </source>
</reference>
<reference evidence="2" key="2">
    <citation type="journal article" date="2023" name="IMA Fungus">
        <title>Comparative genomic study of the Penicillium genus elucidates a diverse pangenome and 15 lateral gene transfer events.</title>
        <authorList>
            <person name="Petersen C."/>
            <person name="Sorensen T."/>
            <person name="Nielsen M.R."/>
            <person name="Sondergaard T.E."/>
            <person name="Sorensen J.L."/>
            <person name="Fitzpatrick D.A."/>
            <person name="Frisvad J.C."/>
            <person name="Nielsen K.L."/>
        </authorList>
    </citation>
    <scope>NUCLEOTIDE SEQUENCE</scope>
    <source>
        <strain evidence="2">IBT 29677</strain>
    </source>
</reference>
<protein>
    <recommendedName>
        <fullName evidence="4">Swi5-dependent recombination DNA repair protein 1</fullName>
    </recommendedName>
</protein>
<proteinExistence type="predicted"/>
<organism evidence="2 3">
    <name type="scientific">Penicillium cosmopolitanum</name>
    <dbReference type="NCBI Taxonomy" id="1131564"/>
    <lineage>
        <taxon>Eukaryota</taxon>
        <taxon>Fungi</taxon>
        <taxon>Dikarya</taxon>
        <taxon>Ascomycota</taxon>
        <taxon>Pezizomycotina</taxon>
        <taxon>Eurotiomycetes</taxon>
        <taxon>Eurotiomycetidae</taxon>
        <taxon>Eurotiales</taxon>
        <taxon>Aspergillaceae</taxon>
        <taxon>Penicillium</taxon>
    </lineage>
</organism>
<dbReference type="Gene3D" id="6.10.140.1020">
    <property type="match status" value="1"/>
</dbReference>
<feature type="compositionally biased region" description="Acidic residues" evidence="1">
    <location>
        <begin position="202"/>
        <end position="230"/>
    </location>
</feature>
<accession>A0A9X0B533</accession>
<feature type="compositionally biased region" description="Polar residues" evidence="1">
    <location>
        <begin position="57"/>
        <end position="78"/>
    </location>
</feature>
<dbReference type="RefSeq" id="XP_056486213.1">
    <property type="nucleotide sequence ID" value="XM_056635593.1"/>
</dbReference>
<evidence type="ECO:0000313" key="3">
    <source>
        <dbReference type="Proteomes" id="UP001147747"/>
    </source>
</evidence>
<dbReference type="GeneID" id="81374573"/>
<feature type="non-terminal residue" evidence="2">
    <location>
        <position position="1"/>
    </location>
</feature>